<proteinExistence type="predicted"/>
<reference evidence="2" key="2">
    <citation type="submission" date="2020-09" db="EMBL/GenBank/DDBJ databases">
        <authorList>
            <person name="Sun Q."/>
            <person name="Sedlacek I."/>
        </authorList>
    </citation>
    <scope>NUCLEOTIDE SEQUENCE</scope>
    <source>
        <strain evidence="2">CCM 7086</strain>
    </source>
</reference>
<dbReference type="EMBL" id="BMCG01000005">
    <property type="protein sequence ID" value="GGC15080.1"/>
    <property type="molecule type" value="Genomic_DNA"/>
</dbReference>
<evidence type="ECO:0000313" key="2">
    <source>
        <dbReference type="EMBL" id="GGC15080.1"/>
    </source>
</evidence>
<name>A0A8J2UNQ0_9BURK</name>
<dbReference type="Pfam" id="PF03235">
    <property type="entry name" value="GmrSD_N"/>
    <property type="match status" value="1"/>
</dbReference>
<organism evidence="2 3">
    <name type="scientific">Oxalicibacterium flavum</name>
    <dbReference type="NCBI Taxonomy" id="179467"/>
    <lineage>
        <taxon>Bacteria</taxon>
        <taxon>Pseudomonadati</taxon>
        <taxon>Pseudomonadota</taxon>
        <taxon>Betaproteobacteria</taxon>
        <taxon>Burkholderiales</taxon>
        <taxon>Oxalobacteraceae</taxon>
        <taxon>Oxalicibacterium</taxon>
    </lineage>
</organism>
<protein>
    <recommendedName>
        <fullName evidence="1">GmrSD restriction endonucleases N-terminal domain-containing protein</fullName>
    </recommendedName>
</protein>
<reference evidence="2" key="1">
    <citation type="journal article" date="2014" name="Int. J. Syst. Evol. Microbiol.">
        <title>Complete genome sequence of Corynebacterium casei LMG S-19264T (=DSM 44701T), isolated from a smear-ripened cheese.</title>
        <authorList>
            <consortium name="US DOE Joint Genome Institute (JGI-PGF)"/>
            <person name="Walter F."/>
            <person name="Albersmeier A."/>
            <person name="Kalinowski J."/>
            <person name="Ruckert C."/>
        </authorList>
    </citation>
    <scope>NUCLEOTIDE SEQUENCE</scope>
    <source>
        <strain evidence="2">CCM 7086</strain>
    </source>
</reference>
<comment type="caution">
    <text evidence="2">The sequence shown here is derived from an EMBL/GenBank/DDBJ whole genome shotgun (WGS) entry which is preliminary data.</text>
</comment>
<evidence type="ECO:0000259" key="1">
    <source>
        <dbReference type="Pfam" id="PF03235"/>
    </source>
</evidence>
<gene>
    <name evidence="2" type="ORF">GCM10007205_25000</name>
</gene>
<dbReference type="InterPro" id="IPR004919">
    <property type="entry name" value="GmrSD_N"/>
</dbReference>
<feature type="domain" description="GmrSD restriction endonucleases N-terminal" evidence="1">
    <location>
        <begin position="9"/>
        <end position="218"/>
    </location>
</feature>
<dbReference type="RefSeq" id="WP_188396658.1">
    <property type="nucleotide sequence ID" value="NZ_BMCG01000005.1"/>
</dbReference>
<dbReference type="PANTHER" id="PTHR37292">
    <property type="entry name" value="VNG6097C"/>
    <property type="match status" value="1"/>
</dbReference>
<keyword evidence="3" id="KW-1185">Reference proteome</keyword>
<dbReference type="Proteomes" id="UP000620266">
    <property type="component" value="Unassembled WGS sequence"/>
</dbReference>
<dbReference type="AlphaFoldDB" id="A0A8J2UNQ0"/>
<dbReference type="PANTHER" id="PTHR37292:SF2">
    <property type="entry name" value="DUF262 DOMAIN-CONTAINING PROTEIN"/>
    <property type="match status" value="1"/>
</dbReference>
<evidence type="ECO:0000313" key="3">
    <source>
        <dbReference type="Proteomes" id="UP000620266"/>
    </source>
</evidence>
<accession>A0A8J2UNQ0</accession>
<sequence length="531" mass="60112">MTVNSIPIRQLLGRVAEGEVRIPAFQREFVWEPDRVQFLMDSIYKGYPIGTLLFWRTREKLQSDRDLGPYVLPEPKEQYPIDYVLDGQQRLTSIFAVFQTELKQAENPKVDWVDVYFDIHANADAQDSQFLALRPDEVDETRHFPLNVLFDVTAYGARVRKLNEEEAKLIDDLQNRFKEAQIPVETIETDDHSKIAIVFERVNRGGVPLDTYQLLAAWTWSGEFDLRNKFDDLAAELDDGGYGEIGNDPDLLLKCAAGVISNDSSAHAVVALKGSDVRDQFPKLTVGIKGAVEFLQKQCGVVSLKVLPYKSMLIPLVRFFATDNANGYHPDAKQQATLRAWFWISCFSRRYSNSVNTSLDADIKAAILLRDKKDSSLFDLVPPKIVPEFFLDNVFSLTAVNTKTFVLLLASKFPRSFLSGANIDLDAVLLSCNRTEFHHIYPKSYLADKLGIIKRDEQFRLANFAFLSQTDNRIIKNRPPSEYVSDIPGGGLDDILTRAMIPKDSFNASYEDFCRGRAELLAQEALALCKV</sequence>